<evidence type="ECO:0000256" key="3">
    <source>
        <dbReference type="ARBA" id="ARBA00022475"/>
    </source>
</evidence>
<evidence type="ECO:0000256" key="5">
    <source>
        <dbReference type="ARBA" id="ARBA00022970"/>
    </source>
</evidence>
<dbReference type="GO" id="GO:0022857">
    <property type="term" value="F:transmembrane transporter activity"/>
    <property type="evidence" value="ECO:0007669"/>
    <property type="project" value="InterPro"/>
</dbReference>
<protein>
    <submittedName>
        <fullName evidence="10">Inner-membrane translocator</fullName>
    </submittedName>
</protein>
<feature type="transmembrane region" description="Helical" evidence="9">
    <location>
        <begin position="17"/>
        <end position="38"/>
    </location>
</feature>
<feature type="transmembrane region" description="Helical" evidence="9">
    <location>
        <begin position="225"/>
        <end position="246"/>
    </location>
</feature>
<evidence type="ECO:0000256" key="9">
    <source>
        <dbReference type="SAM" id="Phobius"/>
    </source>
</evidence>
<keyword evidence="11" id="KW-1185">Reference proteome</keyword>
<reference evidence="10 11" key="2">
    <citation type="journal article" date="2011" name="J. Bacteriol.">
        <title>Complete genome sequence of the anaerobic, halophilic alkalithermophile Natranaerobius thermophilus JW/NM-WN-LF.</title>
        <authorList>
            <person name="Zhao B."/>
            <person name="Mesbah N.M."/>
            <person name="Dalin E."/>
            <person name="Goodwin L."/>
            <person name="Nolan M."/>
            <person name="Pitluck S."/>
            <person name="Chertkov O."/>
            <person name="Brettin T.S."/>
            <person name="Han J."/>
            <person name="Larimer F.W."/>
            <person name="Land M.L."/>
            <person name="Hauser L."/>
            <person name="Kyrpides N."/>
            <person name="Wiegel J."/>
        </authorList>
    </citation>
    <scope>NUCLEOTIDE SEQUENCE [LARGE SCALE GENOMIC DNA]</scope>
    <source>
        <strain evidence="11">ATCC BAA-1301 / DSM 18059 / JW/NM-WN-LF</strain>
    </source>
</reference>
<dbReference type="InterPro" id="IPR052157">
    <property type="entry name" value="BCAA_transport_permease"/>
</dbReference>
<proteinExistence type="inferred from homology"/>
<dbReference type="Proteomes" id="UP000001683">
    <property type="component" value="Chromosome"/>
</dbReference>
<feature type="transmembrane region" description="Helical" evidence="9">
    <location>
        <begin position="253"/>
        <end position="276"/>
    </location>
</feature>
<dbReference type="HOGENOM" id="CLU_039929_1_1_9"/>
<feature type="transmembrane region" description="Helical" evidence="9">
    <location>
        <begin position="135"/>
        <end position="158"/>
    </location>
</feature>
<dbReference type="eggNOG" id="COG0559">
    <property type="taxonomic scope" value="Bacteria"/>
</dbReference>
<organism evidence="10 11">
    <name type="scientific">Natranaerobius thermophilus (strain ATCC BAA-1301 / DSM 18059 / JW/NM-WN-LF)</name>
    <dbReference type="NCBI Taxonomy" id="457570"/>
    <lineage>
        <taxon>Bacteria</taxon>
        <taxon>Bacillati</taxon>
        <taxon>Bacillota</taxon>
        <taxon>Clostridia</taxon>
        <taxon>Natranaerobiales</taxon>
        <taxon>Natranaerobiaceae</taxon>
        <taxon>Natranaerobius</taxon>
    </lineage>
</organism>
<keyword evidence="5" id="KW-0029">Amino-acid transport</keyword>
<dbReference type="InParanoid" id="B2A2S2"/>
<reference evidence="10 11" key="1">
    <citation type="submission" date="2008-04" db="EMBL/GenBank/DDBJ databases">
        <title>Complete sequence of chromosome of Natranaerobius thermophilus JW/NM-WN-LF.</title>
        <authorList>
            <consortium name="US DOE Joint Genome Institute"/>
            <person name="Copeland A."/>
            <person name="Lucas S."/>
            <person name="Lapidus A."/>
            <person name="Glavina del Rio T."/>
            <person name="Dalin E."/>
            <person name="Tice H."/>
            <person name="Bruce D."/>
            <person name="Goodwin L."/>
            <person name="Pitluck S."/>
            <person name="Chertkov O."/>
            <person name="Brettin T."/>
            <person name="Detter J.C."/>
            <person name="Han C."/>
            <person name="Kuske C.R."/>
            <person name="Schmutz J."/>
            <person name="Larimer F."/>
            <person name="Land M."/>
            <person name="Hauser L."/>
            <person name="Kyrpides N."/>
            <person name="Lykidis A."/>
            <person name="Mesbah N.M."/>
            <person name="Wiegel J."/>
        </authorList>
    </citation>
    <scope>NUCLEOTIDE SEQUENCE [LARGE SCALE GENOMIC DNA]</scope>
    <source>
        <strain evidence="11">ATCC BAA-1301 / DSM 18059 / JW/NM-WN-LF</strain>
    </source>
</reference>
<dbReference type="KEGG" id="nth:Nther_2739"/>
<keyword evidence="2" id="KW-0813">Transport</keyword>
<dbReference type="RefSeq" id="WP_012449124.1">
    <property type="nucleotide sequence ID" value="NC_010718.1"/>
</dbReference>
<keyword evidence="7 9" id="KW-0472">Membrane</keyword>
<dbReference type="STRING" id="457570.Nther_2739"/>
<dbReference type="EMBL" id="CP001034">
    <property type="protein sequence ID" value="ACB86290.1"/>
    <property type="molecule type" value="Genomic_DNA"/>
</dbReference>
<dbReference type="GO" id="GO:0006865">
    <property type="term" value="P:amino acid transport"/>
    <property type="evidence" value="ECO:0007669"/>
    <property type="project" value="UniProtKB-KW"/>
</dbReference>
<evidence type="ECO:0000256" key="8">
    <source>
        <dbReference type="ARBA" id="ARBA00037998"/>
    </source>
</evidence>
<feature type="transmembrane region" description="Helical" evidence="9">
    <location>
        <begin position="95"/>
        <end position="115"/>
    </location>
</feature>
<gene>
    <name evidence="10" type="ordered locus">Nther_2739</name>
</gene>
<comment type="subcellular location">
    <subcellularLocation>
        <location evidence="1">Cell membrane</location>
        <topology evidence="1">Multi-pass membrane protein</topology>
    </subcellularLocation>
</comment>
<accession>B2A2S2</accession>
<dbReference type="AlphaFoldDB" id="B2A2S2"/>
<feature type="transmembrane region" description="Helical" evidence="9">
    <location>
        <begin position="58"/>
        <end position="83"/>
    </location>
</feature>
<dbReference type="PANTHER" id="PTHR11795:SF451">
    <property type="entry name" value="ABC TRANSPORTER PERMEASE PROTEIN"/>
    <property type="match status" value="1"/>
</dbReference>
<feature type="transmembrane region" description="Helical" evidence="9">
    <location>
        <begin position="187"/>
        <end position="205"/>
    </location>
</feature>
<dbReference type="GO" id="GO:0005886">
    <property type="term" value="C:plasma membrane"/>
    <property type="evidence" value="ECO:0007669"/>
    <property type="project" value="UniProtKB-SubCell"/>
</dbReference>
<evidence type="ECO:0000256" key="2">
    <source>
        <dbReference type="ARBA" id="ARBA00022448"/>
    </source>
</evidence>
<sequence>MSVFIQIVISGLETGSLYALAALGIVLIYQTATIINFSQGEMAMFASFLAFTLWRGDLPYIVAFLAAIIFAVFLGGFVHRFCIRPAHKASKIGRMIITLGLIMAIDGLAAAIFGIDSHYMRPAVAADNIVVGDLILRPNALFIIGVTIVIMLVLFYLLNNTFWGMAIRATSQDETTARLMGIPVQRIHMLSWIIAATLGAVTGVLVAPTTNVSTTMMMEVHLKSIIAAVLGGFGSFIGPVVGGFIIGIADNLIGYYVSLTWQTVIVYGLLIIVLIIKPYGILGKNPGKKV</sequence>
<evidence type="ECO:0000313" key="11">
    <source>
        <dbReference type="Proteomes" id="UP000001683"/>
    </source>
</evidence>
<evidence type="ECO:0000313" key="10">
    <source>
        <dbReference type="EMBL" id="ACB86290.1"/>
    </source>
</evidence>
<dbReference type="InterPro" id="IPR001851">
    <property type="entry name" value="ABC_transp_permease"/>
</dbReference>
<dbReference type="OrthoDB" id="9807115at2"/>
<evidence type="ECO:0000256" key="6">
    <source>
        <dbReference type="ARBA" id="ARBA00022989"/>
    </source>
</evidence>
<keyword evidence="6 9" id="KW-1133">Transmembrane helix</keyword>
<keyword evidence="4 9" id="KW-0812">Transmembrane</keyword>
<keyword evidence="3" id="KW-1003">Cell membrane</keyword>
<dbReference type="CDD" id="cd06582">
    <property type="entry name" value="TM_PBP1_LivH_like"/>
    <property type="match status" value="1"/>
</dbReference>
<evidence type="ECO:0000256" key="1">
    <source>
        <dbReference type="ARBA" id="ARBA00004651"/>
    </source>
</evidence>
<name>B2A2S2_NATTJ</name>
<dbReference type="Pfam" id="PF02653">
    <property type="entry name" value="BPD_transp_2"/>
    <property type="match status" value="1"/>
</dbReference>
<evidence type="ECO:0000256" key="4">
    <source>
        <dbReference type="ARBA" id="ARBA00022692"/>
    </source>
</evidence>
<comment type="similarity">
    <text evidence="8">Belongs to the binding-protein-dependent transport system permease family. LivHM subfamily.</text>
</comment>
<evidence type="ECO:0000256" key="7">
    <source>
        <dbReference type="ARBA" id="ARBA00023136"/>
    </source>
</evidence>
<dbReference type="PANTHER" id="PTHR11795">
    <property type="entry name" value="BRANCHED-CHAIN AMINO ACID TRANSPORT SYSTEM PERMEASE PROTEIN LIVH"/>
    <property type="match status" value="1"/>
</dbReference>